<dbReference type="Proteomes" id="UP000308489">
    <property type="component" value="Chromosome 1"/>
</dbReference>
<dbReference type="KEGG" id="hhw:NCTC503_02638"/>
<proteinExistence type="predicted"/>
<evidence type="ECO:0000313" key="1">
    <source>
        <dbReference type="EMBL" id="VTQ96106.1"/>
    </source>
</evidence>
<protein>
    <submittedName>
        <fullName evidence="1">Uncharacterized protein</fullName>
    </submittedName>
</protein>
<keyword evidence="2" id="KW-1185">Reference proteome</keyword>
<dbReference type="AlphaFoldDB" id="A0A4U9RWM2"/>
<gene>
    <name evidence="1" type="ORF">NCTC503_02638</name>
</gene>
<dbReference type="EMBL" id="LR590481">
    <property type="protein sequence ID" value="VTQ96106.1"/>
    <property type="molecule type" value="Genomic_DNA"/>
</dbReference>
<dbReference type="RefSeq" id="WP_197733554.1">
    <property type="nucleotide sequence ID" value="NZ_CBCRUQ010000007.1"/>
</dbReference>
<sequence>MGNTNTSLKWLHKKTNIFLDERIEHTNHPIRGICGIFIKDENKKDKNERCVYVGHSKSIYGRMFESNKGHVVMMRVK</sequence>
<accession>A0A4U9RWM2</accession>
<name>A0A4U9RWM2_HATHI</name>
<organism evidence="1 2">
    <name type="scientific">Hathewaya histolytica</name>
    <name type="common">Clostridium histolyticum</name>
    <dbReference type="NCBI Taxonomy" id="1498"/>
    <lineage>
        <taxon>Bacteria</taxon>
        <taxon>Bacillati</taxon>
        <taxon>Bacillota</taxon>
        <taxon>Clostridia</taxon>
        <taxon>Eubacteriales</taxon>
        <taxon>Clostridiaceae</taxon>
        <taxon>Hathewaya</taxon>
    </lineage>
</organism>
<reference evidence="1 2" key="1">
    <citation type="submission" date="2019-05" db="EMBL/GenBank/DDBJ databases">
        <authorList>
            <consortium name="Pathogen Informatics"/>
        </authorList>
    </citation>
    <scope>NUCLEOTIDE SEQUENCE [LARGE SCALE GENOMIC DNA]</scope>
    <source>
        <strain evidence="1 2">NCTC503</strain>
    </source>
</reference>
<evidence type="ECO:0000313" key="2">
    <source>
        <dbReference type="Proteomes" id="UP000308489"/>
    </source>
</evidence>